<reference evidence="1 2" key="1">
    <citation type="submission" date="2016-10" db="EMBL/GenBank/DDBJ databases">
        <authorList>
            <person name="de Groot N.N."/>
        </authorList>
    </citation>
    <scope>NUCLEOTIDE SEQUENCE [LARGE SCALE GENOMIC DNA]</scope>
    <source>
        <strain evidence="1 2">DSM 28129</strain>
    </source>
</reference>
<sequence>MNGHLGKKRLSDKRGGFDCGGICKISWFQRSLRNRVRIDDINLEKLQYLLSIAFEVEHTLKKFLLDFIINYENEH</sequence>
<dbReference type="AlphaFoldDB" id="A0A1G7ND23"/>
<organism evidence="1 2">
    <name type="scientific">Fontibacillus panacisegetis</name>
    <dbReference type="NCBI Taxonomy" id="670482"/>
    <lineage>
        <taxon>Bacteria</taxon>
        <taxon>Bacillati</taxon>
        <taxon>Bacillota</taxon>
        <taxon>Bacilli</taxon>
        <taxon>Bacillales</taxon>
        <taxon>Paenibacillaceae</taxon>
        <taxon>Fontibacillus</taxon>
    </lineage>
</organism>
<keyword evidence="2" id="KW-1185">Reference proteome</keyword>
<dbReference type="Proteomes" id="UP000198972">
    <property type="component" value="Unassembled WGS sequence"/>
</dbReference>
<name>A0A1G7ND23_9BACL</name>
<gene>
    <name evidence="1" type="ORF">SAMN04488542_115112</name>
</gene>
<dbReference type="EMBL" id="FNBG01000015">
    <property type="protein sequence ID" value="SDF71933.1"/>
    <property type="molecule type" value="Genomic_DNA"/>
</dbReference>
<protein>
    <submittedName>
        <fullName evidence="1">Uncharacterized protein</fullName>
    </submittedName>
</protein>
<accession>A0A1G7ND23</accession>
<evidence type="ECO:0000313" key="2">
    <source>
        <dbReference type="Proteomes" id="UP000198972"/>
    </source>
</evidence>
<proteinExistence type="predicted"/>
<evidence type="ECO:0000313" key="1">
    <source>
        <dbReference type="EMBL" id="SDF71933.1"/>
    </source>
</evidence>